<keyword evidence="1" id="KW-0472">Membrane</keyword>
<comment type="caution">
    <text evidence="2">The sequence shown here is derived from an EMBL/GenBank/DDBJ whole genome shotgun (WGS) entry which is preliminary data.</text>
</comment>
<sequence>MQLKINNYNDIVFEWILYNQFDEIKEISKNDSITMYSAIWKDGPLYYNYQYSNYTRDSNKRIALKYLHNSEDSIDLLINKGQNFTNISAIYILINILISLFVY</sequence>
<evidence type="ECO:0000313" key="3">
    <source>
        <dbReference type="Proteomes" id="UP000233469"/>
    </source>
</evidence>
<keyword evidence="1" id="KW-1133">Transmembrane helix</keyword>
<reference evidence="2 3" key="1">
    <citation type="submission" date="2016-04" db="EMBL/GenBank/DDBJ databases">
        <title>Genome analyses suggest a sexual origin of heterokaryosis in a supposedly ancient asexual fungus.</title>
        <authorList>
            <person name="Ropars J."/>
            <person name="Sedzielewska K."/>
            <person name="Noel J."/>
            <person name="Charron P."/>
            <person name="Farinelli L."/>
            <person name="Marton T."/>
            <person name="Kruger M."/>
            <person name="Pelin A."/>
            <person name="Brachmann A."/>
            <person name="Corradi N."/>
        </authorList>
    </citation>
    <scope>NUCLEOTIDE SEQUENCE [LARGE SCALE GENOMIC DNA]</scope>
    <source>
        <strain evidence="2 3">C2</strain>
    </source>
</reference>
<reference evidence="2 3" key="2">
    <citation type="submission" date="2017-10" db="EMBL/GenBank/DDBJ databases">
        <title>Extensive intraspecific genome diversity in a model arbuscular mycorrhizal fungus.</title>
        <authorList>
            <person name="Chen E.C.H."/>
            <person name="Morin E."/>
            <person name="Baudet D."/>
            <person name="Noel J."/>
            <person name="Ndikumana S."/>
            <person name="Charron P."/>
            <person name="St-Onge C."/>
            <person name="Giorgi J."/>
            <person name="Grigoriev I.V."/>
            <person name="Roux C."/>
            <person name="Martin F.M."/>
            <person name="Corradi N."/>
        </authorList>
    </citation>
    <scope>NUCLEOTIDE SEQUENCE [LARGE SCALE GENOMIC DNA]</scope>
    <source>
        <strain evidence="2 3">C2</strain>
    </source>
</reference>
<evidence type="ECO:0000256" key="1">
    <source>
        <dbReference type="SAM" id="Phobius"/>
    </source>
</evidence>
<proteinExistence type="predicted"/>
<dbReference type="AlphaFoldDB" id="A0A2N1KVJ8"/>
<organism evidence="2 3">
    <name type="scientific">Rhizophagus irregularis</name>
    <dbReference type="NCBI Taxonomy" id="588596"/>
    <lineage>
        <taxon>Eukaryota</taxon>
        <taxon>Fungi</taxon>
        <taxon>Fungi incertae sedis</taxon>
        <taxon>Mucoromycota</taxon>
        <taxon>Glomeromycotina</taxon>
        <taxon>Glomeromycetes</taxon>
        <taxon>Glomerales</taxon>
        <taxon>Glomeraceae</taxon>
        <taxon>Rhizophagus</taxon>
    </lineage>
</organism>
<name>A0A2N1KVJ8_9GLOM</name>
<feature type="transmembrane region" description="Helical" evidence="1">
    <location>
        <begin position="84"/>
        <end position="102"/>
    </location>
</feature>
<gene>
    <name evidence="2" type="ORF">RhiirC2_804993</name>
</gene>
<dbReference type="Proteomes" id="UP000233469">
    <property type="component" value="Unassembled WGS sequence"/>
</dbReference>
<evidence type="ECO:0000313" key="2">
    <source>
        <dbReference type="EMBL" id="PKK41176.1"/>
    </source>
</evidence>
<keyword evidence="1" id="KW-0812">Transmembrane</keyword>
<dbReference type="EMBL" id="LLXL01009998">
    <property type="protein sequence ID" value="PKK41176.1"/>
    <property type="molecule type" value="Genomic_DNA"/>
</dbReference>
<accession>A0A2N1KVJ8</accession>
<protein>
    <recommendedName>
        <fullName evidence="4">Protein kinase domain-containing protein</fullName>
    </recommendedName>
</protein>
<evidence type="ECO:0008006" key="4">
    <source>
        <dbReference type="Google" id="ProtNLM"/>
    </source>
</evidence>